<evidence type="ECO:0000313" key="1">
    <source>
        <dbReference type="EMBL" id="KAJ1350821.1"/>
    </source>
</evidence>
<dbReference type="Proteomes" id="UP001196413">
    <property type="component" value="Unassembled WGS sequence"/>
</dbReference>
<evidence type="ECO:0000313" key="2">
    <source>
        <dbReference type="Proteomes" id="UP001196413"/>
    </source>
</evidence>
<dbReference type="EMBL" id="JAHQIW010000948">
    <property type="protein sequence ID" value="KAJ1350821.1"/>
    <property type="molecule type" value="Genomic_DNA"/>
</dbReference>
<keyword evidence="2" id="KW-1185">Reference proteome</keyword>
<protein>
    <submittedName>
        <fullName evidence="1">Uncharacterized protein</fullName>
    </submittedName>
</protein>
<reference evidence="1" key="1">
    <citation type="submission" date="2021-06" db="EMBL/GenBank/DDBJ databases">
        <title>Parelaphostrongylus tenuis whole genome reference sequence.</title>
        <authorList>
            <person name="Garwood T.J."/>
            <person name="Larsen P.A."/>
            <person name="Fountain-Jones N.M."/>
            <person name="Garbe J.R."/>
            <person name="Macchietto M.G."/>
            <person name="Kania S.A."/>
            <person name="Gerhold R.W."/>
            <person name="Richards J.E."/>
            <person name="Wolf T.M."/>
        </authorList>
    </citation>
    <scope>NUCLEOTIDE SEQUENCE</scope>
    <source>
        <strain evidence="1">MNPRO001-30</strain>
        <tissue evidence="1">Meninges</tissue>
    </source>
</reference>
<gene>
    <name evidence="1" type="ORF">KIN20_006712</name>
</gene>
<comment type="caution">
    <text evidence="1">The sequence shown here is derived from an EMBL/GenBank/DDBJ whole genome shotgun (WGS) entry which is preliminary data.</text>
</comment>
<proteinExistence type="predicted"/>
<sequence length="69" mass="7891">MSSRLNHRPCVRRRALNHYATCSPLNGAEKARTPNKLKADFHLGSNGMCRCKEKRHAEEAFHSEKIVMV</sequence>
<organism evidence="1 2">
    <name type="scientific">Parelaphostrongylus tenuis</name>
    <name type="common">Meningeal worm</name>
    <dbReference type="NCBI Taxonomy" id="148309"/>
    <lineage>
        <taxon>Eukaryota</taxon>
        <taxon>Metazoa</taxon>
        <taxon>Ecdysozoa</taxon>
        <taxon>Nematoda</taxon>
        <taxon>Chromadorea</taxon>
        <taxon>Rhabditida</taxon>
        <taxon>Rhabditina</taxon>
        <taxon>Rhabditomorpha</taxon>
        <taxon>Strongyloidea</taxon>
        <taxon>Metastrongylidae</taxon>
        <taxon>Parelaphostrongylus</taxon>
    </lineage>
</organism>
<dbReference type="AlphaFoldDB" id="A0AAD5MMY9"/>
<accession>A0AAD5MMY9</accession>
<name>A0AAD5MMY9_PARTN</name>